<gene>
    <name evidence="1" type="ORF">SCF082_LOCUS266</name>
</gene>
<reference evidence="1 2" key="1">
    <citation type="submission" date="2024-02" db="EMBL/GenBank/DDBJ databases">
        <authorList>
            <person name="Chen Y."/>
            <person name="Shah S."/>
            <person name="Dougan E. K."/>
            <person name="Thang M."/>
            <person name="Chan C."/>
        </authorList>
    </citation>
    <scope>NUCLEOTIDE SEQUENCE [LARGE SCALE GENOMIC DNA]</scope>
</reference>
<comment type="caution">
    <text evidence="1">The sequence shown here is derived from an EMBL/GenBank/DDBJ whole genome shotgun (WGS) entry which is preliminary data.</text>
</comment>
<evidence type="ECO:0000313" key="2">
    <source>
        <dbReference type="Proteomes" id="UP001642464"/>
    </source>
</evidence>
<protein>
    <submittedName>
        <fullName evidence="1">VPS37 C-terminal domain-containing protein</fullName>
    </submittedName>
</protein>
<keyword evidence="2" id="KW-1185">Reference proteome</keyword>
<accession>A0ABP0H684</accession>
<proteinExistence type="predicted"/>
<evidence type="ECO:0000313" key="1">
    <source>
        <dbReference type="EMBL" id="CAK8985739.1"/>
    </source>
</evidence>
<name>A0ABP0H684_9DINO</name>
<organism evidence="1 2">
    <name type="scientific">Durusdinium trenchii</name>
    <dbReference type="NCBI Taxonomy" id="1381693"/>
    <lineage>
        <taxon>Eukaryota</taxon>
        <taxon>Sar</taxon>
        <taxon>Alveolata</taxon>
        <taxon>Dinophyceae</taxon>
        <taxon>Suessiales</taxon>
        <taxon>Symbiodiniaceae</taxon>
        <taxon>Durusdinium</taxon>
    </lineage>
</organism>
<sequence>MTEQHLIEQEWDSLSKKRFSPGRLHSIWHDLDGQTRRRYRQLSTRAEEATDESFKEFDQLAMVENAKLKDQQKLWIEVCLGGGWTLERSVFFPRSALKCMLTLLLCHKRSTLSCAKDISHHVWLEHIFPFIPCFLEAFAEREQEGGG</sequence>
<dbReference type="Proteomes" id="UP001642464">
    <property type="component" value="Unassembled WGS sequence"/>
</dbReference>
<dbReference type="EMBL" id="CAXAMM010000059">
    <property type="protein sequence ID" value="CAK8985739.1"/>
    <property type="molecule type" value="Genomic_DNA"/>
</dbReference>